<dbReference type="Pfam" id="PF01610">
    <property type="entry name" value="DDE_Tnp_ISL3"/>
    <property type="match status" value="1"/>
</dbReference>
<feature type="domain" description="Transposase IS204/IS1001/IS1096/IS1165 DDE" evidence="1">
    <location>
        <begin position="59"/>
        <end position="125"/>
    </location>
</feature>
<reference evidence="2 3" key="1">
    <citation type="submission" date="2014-01" db="EMBL/GenBank/DDBJ databases">
        <title>Comparative genomics of Petrotoga.</title>
        <authorList>
            <person name="Chow K."/>
            <person name="Charchuk R."/>
            <person name="Nesbo C.L."/>
        </authorList>
    </citation>
    <scope>NUCLEOTIDE SEQUENCE [LARGE SCALE GENOMIC DNA]</scope>
    <source>
        <strain evidence="2 3">DSM 13575</strain>
    </source>
</reference>
<proteinExistence type="predicted"/>
<name>A0A855MR27_9BACT</name>
<accession>A0A855MR27</accession>
<comment type="caution">
    <text evidence="2">The sequence shown here is derived from an EMBL/GenBank/DDBJ whole genome shotgun (WGS) entry which is preliminary data.</text>
</comment>
<dbReference type="InterPro" id="IPR002560">
    <property type="entry name" value="Transposase_DDE"/>
</dbReference>
<dbReference type="AlphaFoldDB" id="A0A855MR27"/>
<gene>
    <name evidence="2" type="ORF">AA80_04755</name>
</gene>
<sequence>MGYSKKIEIPECPYKCKECNDKREYIVRNGKAKERIIKAEKVGTQRIYLIHRPQRHMCKKTGKSFRNEKISYRWQKITEAALDMRVSFKNAVKEELPGVKVVADHFHVVKDAQKKLRESIKIEEEVTNNNKKIPVRLFFIL</sequence>
<dbReference type="EMBL" id="JAHC01000017">
    <property type="protein sequence ID" value="POZ88616.1"/>
    <property type="molecule type" value="Genomic_DNA"/>
</dbReference>
<evidence type="ECO:0000259" key="1">
    <source>
        <dbReference type="Pfam" id="PF01610"/>
    </source>
</evidence>
<protein>
    <recommendedName>
        <fullName evidence="1">Transposase IS204/IS1001/IS1096/IS1165 DDE domain-containing protein</fullName>
    </recommendedName>
</protein>
<evidence type="ECO:0000313" key="3">
    <source>
        <dbReference type="Proteomes" id="UP000237502"/>
    </source>
</evidence>
<dbReference type="Proteomes" id="UP000237502">
    <property type="component" value="Unassembled WGS sequence"/>
</dbReference>
<evidence type="ECO:0000313" key="2">
    <source>
        <dbReference type="EMBL" id="POZ88616.1"/>
    </source>
</evidence>
<organism evidence="2 3">
    <name type="scientific">Petrotoga sibirica DSM 13575</name>
    <dbReference type="NCBI Taxonomy" id="1122956"/>
    <lineage>
        <taxon>Bacteria</taxon>
        <taxon>Thermotogati</taxon>
        <taxon>Thermotogota</taxon>
        <taxon>Thermotogae</taxon>
        <taxon>Petrotogales</taxon>
        <taxon>Petrotogaceae</taxon>
        <taxon>Petrotoga</taxon>
    </lineage>
</organism>